<dbReference type="AlphaFoldDB" id="A0A0K9PE33"/>
<keyword evidence="2" id="KW-0812">Transmembrane</keyword>
<dbReference type="Proteomes" id="UP000036987">
    <property type="component" value="Unassembled WGS sequence"/>
</dbReference>
<dbReference type="OrthoDB" id="783427at2759"/>
<comment type="caution">
    <text evidence="3">The sequence shown here is derived from an EMBL/GenBank/DDBJ whole genome shotgun (WGS) entry which is preliminary data.</text>
</comment>
<feature type="transmembrane region" description="Helical" evidence="2">
    <location>
        <begin position="74"/>
        <end position="92"/>
    </location>
</feature>
<evidence type="ECO:0000256" key="2">
    <source>
        <dbReference type="SAM" id="Phobius"/>
    </source>
</evidence>
<keyword evidence="4" id="KW-1185">Reference proteome</keyword>
<dbReference type="PANTHER" id="PTHR35297:SF2">
    <property type="entry name" value="PROTEIN, PUTATIVE-RELATED"/>
    <property type="match status" value="1"/>
</dbReference>
<sequence length="149" mass="16568">MHRQSIGLSTGTRHLHIGTDEDDDKSRRRSKSLSVNVSIADIVGTEGEGRGDEEDDEKSSKPDRPFRYNTTEKSIHFIPLLTLLCFFVLYMFSHNPSPNDLAGIEGLPIGIESDGMGMGRLSEASIRSNRRLKELGGRKLGGGSRRRRL</sequence>
<reference evidence="4" key="1">
    <citation type="journal article" date="2016" name="Nature">
        <title>The genome of the seagrass Zostera marina reveals angiosperm adaptation to the sea.</title>
        <authorList>
            <person name="Olsen J.L."/>
            <person name="Rouze P."/>
            <person name="Verhelst B."/>
            <person name="Lin Y.-C."/>
            <person name="Bayer T."/>
            <person name="Collen J."/>
            <person name="Dattolo E."/>
            <person name="De Paoli E."/>
            <person name="Dittami S."/>
            <person name="Maumus F."/>
            <person name="Michel G."/>
            <person name="Kersting A."/>
            <person name="Lauritano C."/>
            <person name="Lohaus R."/>
            <person name="Toepel M."/>
            <person name="Tonon T."/>
            <person name="Vanneste K."/>
            <person name="Amirebrahimi M."/>
            <person name="Brakel J."/>
            <person name="Bostroem C."/>
            <person name="Chovatia M."/>
            <person name="Grimwood J."/>
            <person name="Jenkins J.W."/>
            <person name="Jueterbock A."/>
            <person name="Mraz A."/>
            <person name="Stam W.T."/>
            <person name="Tice H."/>
            <person name="Bornberg-Bauer E."/>
            <person name="Green P.J."/>
            <person name="Pearson G.A."/>
            <person name="Procaccini G."/>
            <person name="Duarte C.M."/>
            <person name="Schmutz J."/>
            <person name="Reusch T.B.H."/>
            <person name="Van de Peer Y."/>
        </authorList>
    </citation>
    <scope>NUCLEOTIDE SEQUENCE [LARGE SCALE GENOMIC DNA]</scope>
    <source>
        <strain evidence="4">cv. Finnish</strain>
    </source>
</reference>
<feature type="compositionally biased region" description="Polar residues" evidence="1">
    <location>
        <begin position="1"/>
        <end position="12"/>
    </location>
</feature>
<evidence type="ECO:0000313" key="4">
    <source>
        <dbReference type="Proteomes" id="UP000036987"/>
    </source>
</evidence>
<name>A0A0K9PE33_ZOSMR</name>
<dbReference type="EMBL" id="LFYR01000980">
    <property type="protein sequence ID" value="KMZ66485.1"/>
    <property type="molecule type" value="Genomic_DNA"/>
</dbReference>
<dbReference type="PANTHER" id="PTHR35297">
    <property type="entry name" value="PROTEIN, PUTATIVE-RELATED"/>
    <property type="match status" value="1"/>
</dbReference>
<organism evidence="3 4">
    <name type="scientific">Zostera marina</name>
    <name type="common">Eelgrass</name>
    <dbReference type="NCBI Taxonomy" id="29655"/>
    <lineage>
        <taxon>Eukaryota</taxon>
        <taxon>Viridiplantae</taxon>
        <taxon>Streptophyta</taxon>
        <taxon>Embryophyta</taxon>
        <taxon>Tracheophyta</taxon>
        <taxon>Spermatophyta</taxon>
        <taxon>Magnoliopsida</taxon>
        <taxon>Liliopsida</taxon>
        <taxon>Zosteraceae</taxon>
        <taxon>Zostera</taxon>
    </lineage>
</organism>
<proteinExistence type="predicted"/>
<evidence type="ECO:0008006" key="5">
    <source>
        <dbReference type="Google" id="ProtNLM"/>
    </source>
</evidence>
<keyword evidence="2" id="KW-0472">Membrane</keyword>
<keyword evidence="2" id="KW-1133">Transmembrane helix</keyword>
<feature type="region of interest" description="Disordered" evidence="1">
    <location>
        <begin position="1"/>
        <end position="68"/>
    </location>
</feature>
<gene>
    <name evidence="3" type="ORF">ZOSMA_29G01480</name>
</gene>
<protein>
    <recommendedName>
        <fullName evidence="5">Transmembrane protein</fullName>
    </recommendedName>
</protein>
<evidence type="ECO:0000313" key="3">
    <source>
        <dbReference type="EMBL" id="KMZ66485.1"/>
    </source>
</evidence>
<accession>A0A0K9PE33</accession>
<evidence type="ECO:0000256" key="1">
    <source>
        <dbReference type="SAM" id="MobiDB-lite"/>
    </source>
</evidence>